<keyword evidence="3" id="KW-1185">Reference proteome</keyword>
<dbReference type="EMBL" id="QPGR01000005">
    <property type="protein sequence ID" value="TBR81424.1"/>
    <property type="molecule type" value="Genomic_DNA"/>
</dbReference>
<reference evidence="2 3" key="1">
    <citation type="submission" date="2018-07" db="EMBL/GenBank/DDBJ databases">
        <title>Campylobacter zealandensis sp. nov., isolated from birds and water in New Zealand.</title>
        <authorList>
            <person name="Wilkinson D.A."/>
            <person name="Biggs P.J."/>
            <person name="French N.P."/>
            <person name="Midwinter A.C."/>
        </authorList>
    </citation>
    <scope>NUCLEOTIDE SEQUENCE [LARGE SCALE GENOMIC DNA]</scope>
    <source>
        <strain evidence="2 3">B423b</strain>
    </source>
</reference>
<dbReference type="OrthoDB" id="5955722at2"/>
<feature type="transmembrane region" description="Helical" evidence="1">
    <location>
        <begin position="6"/>
        <end position="29"/>
    </location>
</feature>
<protein>
    <recommendedName>
        <fullName evidence="4">Copper resistance protein CopD</fullName>
    </recommendedName>
</protein>
<evidence type="ECO:0008006" key="4">
    <source>
        <dbReference type="Google" id="ProtNLM"/>
    </source>
</evidence>
<dbReference type="Proteomes" id="UP000292583">
    <property type="component" value="Unassembled WGS sequence"/>
</dbReference>
<evidence type="ECO:0000313" key="3">
    <source>
        <dbReference type="Proteomes" id="UP000292583"/>
    </source>
</evidence>
<feature type="transmembrane region" description="Helical" evidence="1">
    <location>
        <begin position="50"/>
        <end position="72"/>
    </location>
</feature>
<dbReference type="PIRSF" id="PIRSF015875">
    <property type="entry name" value="UCP015875"/>
    <property type="match status" value="1"/>
</dbReference>
<gene>
    <name evidence="2" type="ORF">DU473_03535</name>
</gene>
<sequence>MSGYYVYILLVHLICAIFFIGYLFVDIFVIRKVKKNYNDFDSKLLSNTAIKIMPFIVLILFLSGGMLASFHFKPLNGYFAIKIILASIIFALVLFSLFCRFIFKKPNPLGKIIHPIVFILAMVIVILAKLMNYFFISF</sequence>
<dbReference type="InterPro" id="IPR007418">
    <property type="entry name" value="DUF474"/>
</dbReference>
<dbReference type="RefSeq" id="WP_131186531.1">
    <property type="nucleotide sequence ID" value="NZ_QPGR01000005.1"/>
</dbReference>
<keyword evidence="1" id="KW-1133">Transmembrane helix</keyword>
<keyword evidence="1" id="KW-0812">Transmembrane</keyword>
<feature type="transmembrane region" description="Helical" evidence="1">
    <location>
        <begin position="115"/>
        <end position="136"/>
    </location>
</feature>
<evidence type="ECO:0000313" key="2">
    <source>
        <dbReference type="EMBL" id="TBR81424.1"/>
    </source>
</evidence>
<dbReference type="AlphaFoldDB" id="A0A4Q9JV12"/>
<accession>A0A4Q9JV12</accession>
<feature type="transmembrane region" description="Helical" evidence="1">
    <location>
        <begin position="78"/>
        <end position="103"/>
    </location>
</feature>
<keyword evidence="1" id="KW-0472">Membrane</keyword>
<name>A0A4Q9JV12_9BACT</name>
<proteinExistence type="predicted"/>
<evidence type="ECO:0000256" key="1">
    <source>
        <dbReference type="SAM" id="Phobius"/>
    </source>
</evidence>
<organism evidence="2 3">
    <name type="scientific">Campylobacter novaezeelandiae</name>
    <dbReference type="NCBI Taxonomy" id="2267891"/>
    <lineage>
        <taxon>Bacteria</taxon>
        <taxon>Pseudomonadati</taxon>
        <taxon>Campylobacterota</taxon>
        <taxon>Epsilonproteobacteria</taxon>
        <taxon>Campylobacterales</taxon>
        <taxon>Campylobacteraceae</taxon>
        <taxon>Campylobacter</taxon>
    </lineage>
</organism>
<comment type="caution">
    <text evidence="2">The sequence shown here is derived from an EMBL/GenBank/DDBJ whole genome shotgun (WGS) entry which is preliminary data.</text>
</comment>